<keyword evidence="4 8" id="KW-0812">Transmembrane</keyword>
<dbReference type="GeneID" id="69013897"/>
<dbReference type="GO" id="GO:0016020">
    <property type="term" value="C:membrane"/>
    <property type="evidence" value="ECO:0007669"/>
    <property type="project" value="UniProtKB-SubCell"/>
</dbReference>
<dbReference type="Gene3D" id="1.20.1250.20">
    <property type="entry name" value="MFS general substrate transporter like domains"/>
    <property type="match status" value="1"/>
</dbReference>
<reference evidence="10" key="2">
    <citation type="submission" date="2020-03" db="EMBL/GenBank/DDBJ databases">
        <authorList>
            <person name="Fu F.-F."/>
            <person name="Chen J."/>
        </authorList>
    </citation>
    <scope>NUCLEOTIDE SEQUENCE</scope>
    <source>
        <strain evidence="10">Lc1</strain>
    </source>
</reference>
<feature type="transmembrane region" description="Helical" evidence="8">
    <location>
        <begin position="12"/>
        <end position="32"/>
    </location>
</feature>
<feature type="transmembrane region" description="Helical" evidence="8">
    <location>
        <begin position="302"/>
        <end position="318"/>
    </location>
</feature>
<evidence type="ECO:0000256" key="6">
    <source>
        <dbReference type="ARBA" id="ARBA00023136"/>
    </source>
</evidence>
<dbReference type="InterPro" id="IPR050360">
    <property type="entry name" value="MFS_Sugar_Transporters"/>
</dbReference>
<dbReference type="InterPro" id="IPR036259">
    <property type="entry name" value="MFS_trans_sf"/>
</dbReference>
<dbReference type="SUPFAM" id="SSF103473">
    <property type="entry name" value="MFS general substrate transporter"/>
    <property type="match status" value="1"/>
</dbReference>
<keyword evidence="3 7" id="KW-0813">Transport</keyword>
<feature type="transmembrane region" description="Helical" evidence="8">
    <location>
        <begin position="430"/>
        <end position="449"/>
    </location>
</feature>
<dbReference type="InterPro" id="IPR005828">
    <property type="entry name" value="MFS_sugar_transport-like"/>
</dbReference>
<evidence type="ECO:0000256" key="3">
    <source>
        <dbReference type="ARBA" id="ARBA00022448"/>
    </source>
</evidence>
<evidence type="ECO:0000313" key="10">
    <source>
        <dbReference type="EMBL" id="KAF3801241.1"/>
    </source>
</evidence>
<keyword evidence="11" id="KW-1185">Reference proteome</keyword>
<keyword evidence="10" id="KW-0762">Sugar transport</keyword>
<dbReference type="Proteomes" id="UP000613401">
    <property type="component" value="Unassembled WGS sequence"/>
</dbReference>
<dbReference type="PRINTS" id="PR00171">
    <property type="entry name" value="SUGRTRNSPORT"/>
</dbReference>
<dbReference type="PROSITE" id="PS50850">
    <property type="entry name" value="MFS"/>
    <property type="match status" value="1"/>
</dbReference>
<comment type="similarity">
    <text evidence="2 7">Belongs to the major facilitator superfamily. Sugar transporter (TC 2.A.1.1) family.</text>
</comment>
<dbReference type="InterPro" id="IPR003663">
    <property type="entry name" value="Sugar/inositol_transpt"/>
</dbReference>
<reference evidence="10" key="1">
    <citation type="journal article" date="2020" name="Phytopathology">
        <title>Genome sequence and comparative analysis of Colletotrichum gloeosporioides isolated from Liriodendron leaves.</title>
        <authorList>
            <person name="Fu F.F."/>
            <person name="Hao Z."/>
            <person name="Wang P."/>
            <person name="Lu Y."/>
            <person name="Xue L.J."/>
            <person name="Wei G."/>
            <person name="Tian Y."/>
            <person name="Baishi H."/>
            <person name="Xu H."/>
            <person name="Shi J."/>
            <person name="Cheng T."/>
            <person name="Wang G."/>
            <person name="Yi Y."/>
            <person name="Chen J."/>
        </authorList>
    </citation>
    <scope>NUCLEOTIDE SEQUENCE</scope>
    <source>
        <strain evidence="10">Lc1</strain>
    </source>
</reference>
<evidence type="ECO:0000259" key="9">
    <source>
        <dbReference type="PROSITE" id="PS50850"/>
    </source>
</evidence>
<dbReference type="NCBIfam" id="TIGR00879">
    <property type="entry name" value="SP"/>
    <property type="match status" value="1"/>
</dbReference>
<protein>
    <submittedName>
        <fullName evidence="10">High-affinity glucose transporter</fullName>
    </submittedName>
</protein>
<dbReference type="AlphaFoldDB" id="A0A8H4CCI4"/>
<dbReference type="EMBL" id="WVTB01000068">
    <property type="protein sequence ID" value="KAF3801241.1"/>
    <property type="molecule type" value="Genomic_DNA"/>
</dbReference>
<evidence type="ECO:0000256" key="5">
    <source>
        <dbReference type="ARBA" id="ARBA00022989"/>
    </source>
</evidence>
<feature type="transmembrane region" description="Helical" evidence="8">
    <location>
        <begin position="365"/>
        <end position="388"/>
    </location>
</feature>
<evidence type="ECO:0000313" key="11">
    <source>
        <dbReference type="Proteomes" id="UP000613401"/>
    </source>
</evidence>
<dbReference type="PANTHER" id="PTHR48022">
    <property type="entry name" value="PLASTIDIC GLUCOSE TRANSPORTER 4"/>
    <property type="match status" value="1"/>
</dbReference>
<evidence type="ECO:0000256" key="1">
    <source>
        <dbReference type="ARBA" id="ARBA00004141"/>
    </source>
</evidence>
<evidence type="ECO:0000256" key="4">
    <source>
        <dbReference type="ARBA" id="ARBA00022692"/>
    </source>
</evidence>
<dbReference type="PANTHER" id="PTHR48022:SF11">
    <property type="entry name" value="MONOSACCHARIDE TRANSPORTER (HXT8), PUTATIVE (AFU_ORTHOLOGUE AFUA_2G08120)-RELATED"/>
    <property type="match status" value="1"/>
</dbReference>
<evidence type="ECO:0000256" key="7">
    <source>
        <dbReference type="RuleBase" id="RU003346"/>
    </source>
</evidence>
<accession>A0A8H4CCI4</accession>
<dbReference type="InterPro" id="IPR020846">
    <property type="entry name" value="MFS_dom"/>
</dbReference>
<comment type="subcellular location">
    <subcellularLocation>
        <location evidence="1">Membrane</location>
        <topology evidence="1">Multi-pass membrane protein</topology>
    </subcellularLocation>
</comment>
<name>A0A8H4CCI4_COLGL</name>
<dbReference type="FunFam" id="1.20.1250.20:FF:000134">
    <property type="entry name" value="MFS sugar transporter protein"/>
    <property type="match status" value="1"/>
</dbReference>
<gene>
    <name evidence="10" type="ORF">GCG54_00006749</name>
</gene>
<comment type="caution">
    <text evidence="10">The sequence shown here is derived from an EMBL/GenBank/DDBJ whole genome shotgun (WGS) entry which is preliminary data.</text>
</comment>
<feature type="transmembrane region" description="Helical" evidence="8">
    <location>
        <begin position="265"/>
        <end position="282"/>
    </location>
</feature>
<feature type="domain" description="Major facilitator superfamily (MFS) profile" evidence="9">
    <location>
        <begin position="12"/>
        <end position="453"/>
    </location>
</feature>
<keyword evidence="5 8" id="KW-1133">Transmembrane helix</keyword>
<feature type="transmembrane region" description="Helical" evidence="8">
    <location>
        <begin position="52"/>
        <end position="74"/>
    </location>
</feature>
<feature type="transmembrane region" description="Helical" evidence="8">
    <location>
        <begin position="110"/>
        <end position="130"/>
    </location>
</feature>
<organism evidence="10 11">
    <name type="scientific">Colletotrichum gloeosporioides</name>
    <name type="common">Anthracnose fungus</name>
    <name type="synonym">Glomerella cingulata</name>
    <dbReference type="NCBI Taxonomy" id="474922"/>
    <lineage>
        <taxon>Eukaryota</taxon>
        <taxon>Fungi</taxon>
        <taxon>Dikarya</taxon>
        <taxon>Ascomycota</taxon>
        <taxon>Pezizomycotina</taxon>
        <taxon>Sordariomycetes</taxon>
        <taxon>Hypocreomycetidae</taxon>
        <taxon>Glomerellales</taxon>
        <taxon>Glomerellaceae</taxon>
        <taxon>Colletotrichum</taxon>
        <taxon>Colletotrichum gloeosporioides species complex</taxon>
    </lineage>
</organism>
<dbReference type="RefSeq" id="XP_045260400.1">
    <property type="nucleotide sequence ID" value="XM_045406748.1"/>
</dbReference>
<keyword evidence="6 8" id="KW-0472">Membrane</keyword>
<feature type="transmembrane region" description="Helical" evidence="8">
    <location>
        <begin position="400"/>
        <end position="418"/>
    </location>
</feature>
<dbReference type="Pfam" id="PF00083">
    <property type="entry name" value="Sugar_tr"/>
    <property type="match status" value="1"/>
</dbReference>
<sequence>MADHQTSYNLAIILFATLGSLTYGYSTGIIATTLGQPTFREYFDLLDADSSAAITGGLNGLYQAGGLFGVLSTAWASDTYGRKMSIGFYSLVSVFGGALQAGSAHIGMLMVARAITGLGIGGLVISVPVWQSEVASPATRGFLVGLHGVFILIGYSLASWVGVAFYFVNIHGAQWRVPLAFQVLPPLALVLGIKWLPESPRWFIANNRHQEAMFILDKLHGNGAPESHGYVQEEFNAIRNRIEADSCHPTSWASLFKVPSYRKRLLVGFGTMFGAQCTGTQVINNYGPSLYSSMGFSEQNQLIVAAGWITFGVFCNYLNAKMLDWVGRRICMTIGMAGTSVALLGEAIMIHLYQGTENRAGNGAALAFLFLHLFFYGGFLDASTYVYASEIWPTHVRSKGAAASTSGMFVSSLVLLTVSPTAFDKIGWKYYMVLMSLTIIAGVCFAVFFPETKGKSLEEIGNIFKDDYSIVLEGDKAQNTLSDEPAVLKKT</sequence>
<feature type="transmembrane region" description="Helical" evidence="8">
    <location>
        <begin position="142"/>
        <end position="167"/>
    </location>
</feature>
<evidence type="ECO:0000256" key="8">
    <source>
        <dbReference type="SAM" id="Phobius"/>
    </source>
</evidence>
<feature type="transmembrane region" description="Helical" evidence="8">
    <location>
        <begin position="330"/>
        <end position="353"/>
    </location>
</feature>
<proteinExistence type="inferred from homology"/>
<evidence type="ECO:0000256" key="2">
    <source>
        <dbReference type="ARBA" id="ARBA00010992"/>
    </source>
</evidence>
<dbReference type="GO" id="GO:0005351">
    <property type="term" value="F:carbohydrate:proton symporter activity"/>
    <property type="evidence" value="ECO:0007669"/>
    <property type="project" value="TreeGrafter"/>
</dbReference>